<dbReference type="KEGG" id="saga:M5M_15755"/>
<name>K4KQ89_SIMAS</name>
<dbReference type="PANTHER" id="PTHR36510">
    <property type="entry name" value="GLUTAMATE--CYSTEINE LIGASE 2-RELATED"/>
    <property type="match status" value="1"/>
</dbReference>
<evidence type="ECO:0000313" key="1">
    <source>
        <dbReference type="EMBL" id="AFV00284.1"/>
    </source>
</evidence>
<gene>
    <name evidence="1" type="ordered locus">M5M_15755</name>
</gene>
<dbReference type="InterPro" id="IPR014746">
    <property type="entry name" value="Gln_synth/guanido_kin_cat_dom"/>
</dbReference>
<proteinExistence type="predicted"/>
<dbReference type="Proteomes" id="UP000000466">
    <property type="component" value="Chromosome"/>
</dbReference>
<evidence type="ECO:0000313" key="2">
    <source>
        <dbReference type="Proteomes" id="UP000000466"/>
    </source>
</evidence>
<reference evidence="1 2" key="1">
    <citation type="journal article" date="2013" name="Genome Announc.">
        <title>Complete genome sequence of Simiduia agarivorans SA1(T), a marine bacterium able to degrade a variety of polysaccharides.</title>
        <authorList>
            <person name="Lin S.Y."/>
            <person name="Shieh W.Y."/>
            <person name="Chen J.S."/>
            <person name="Tang S.L."/>
        </authorList>
    </citation>
    <scope>NUCLEOTIDE SEQUENCE [LARGE SCALE GENOMIC DNA]</scope>
    <source>
        <strain evidence="2">DSM 21679 / JCM 13881 / BCRC 17597 / SA1</strain>
    </source>
</reference>
<dbReference type="PIRSF" id="PIRSF012666">
    <property type="entry name" value="UCP012666"/>
    <property type="match status" value="1"/>
</dbReference>
<sequence>MGLAVDRVEYTPEEFPPYSDRLYECLDALATAIRDPAFGRGARKIGAELELCIVDAAGQPLPENRAILDQAARLYPTDNPYTVELNRHNLEINAEPQLAADMGFWQLEQQLSQHWQRLEAIAESQGGGLVAIGILPTLTEANLLESGMTAMARYQALSHALRAWRGEDFRLCIEGSERLDTQCSHVAPEGANTSFQFHLMVAPEAFADTFNAVQLTTPLVLAVAANSPCFLERLLWDETRIALFKQSIDCRNPARRAWHEPARVAFGHGWVRTDAWELFAEAVALYPPLFPVLSPRSPLDPVAGQQWPALPELALHMGTTWHWNRPVYEAGDGGSVRIEMRALPAGPSVLDMMANAALATGLAEGLKTRVAPLLASLPFRFAEQNLYRAARQGLDAELIWPDPASHRLGCRRAGDILTSLLPLAEQGLLNLGMEASLVQRYLSVISERLERNITGARWQRQQLTDCGGQSRRQALAAMLSRYRQHQATGAPVHAW</sequence>
<organism evidence="1 2">
    <name type="scientific">Simiduia agarivorans (strain DSM 21679 / JCM 13881 / BCRC 17597 / SA1)</name>
    <dbReference type="NCBI Taxonomy" id="1117647"/>
    <lineage>
        <taxon>Bacteria</taxon>
        <taxon>Pseudomonadati</taxon>
        <taxon>Pseudomonadota</taxon>
        <taxon>Gammaproteobacteria</taxon>
        <taxon>Cellvibrionales</taxon>
        <taxon>Cellvibrionaceae</taxon>
        <taxon>Simiduia</taxon>
    </lineage>
</organism>
<dbReference type="Pfam" id="PF04107">
    <property type="entry name" value="GCS2"/>
    <property type="match status" value="1"/>
</dbReference>
<dbReference type="AlphaFoldDB" id="K4KQ89"/>
<keyword evidence="2" id="KW-1185">Reference proteome</keyword>
<dbReference type="GO" id="GO:0016879">
    <property type="term" value="F:ligase activity, forming carbon-nitrogen bonds"/>
    <property type="evidence" value="ECO:0007669"/>
    <property type="project" value="UniProtKB-ARBA"/>
</dbReference>
<dbReference type="PANTHER" id="PTHR36510:SF3">
    <property type="entry name" value="CONSERVED PROTEIN"/>
    <property type="match status" value="1"/>
</dbReference>
<protein>
    <submittedName>
        <fullName evidence="1">Glutamate-cysteine ligase</fullName>
    </submittedName>
</protein>
<dbReference type="RefSeq" id="WP_015048436.1">
    <property type="nucleotide sequence ID" value="NC_018868.3"/>
</dbReference>
<dbReference type="SUPFAM" id="SSF55931">
    <property type="entry name" value="Glutamine synthetase/guanido kinase"/>
    <property type="match status" value="1"/>
</dbReference>
<dbReference type="EMBL" id="CP003746">
    <property type="protein sequence ID" value="AFV00284.1"/>
    <property type="molecule type" value="Genomic_DNA"/>
</dbReference>
<dbReference type="HOGENOM" id="CLU_029030_0_0_6"/>
<dbReference type="eggNOG" id="COG2170">
    <property type="taxonomic scope" value="Bacteria"/>
</dbReference>
<dbReference type="OrthoDB" id="240589at2"/>
<dbReference type="InterPro" id="IPR006336">
    <property type="entry name" value="GCS2"/>
</dbReference>
<dbReference type="Gene3D" id="3.30.590.20">
    <property type="match status" value="1"/>
</dbReference>
<dbReference type="InterPro" id="IPR016602">
    <property type="entry name" value="UCP012666"/>
</dbReference>
<accession>K4KQ89</accession>
<dbReference type="InterPro" id="IPR050141">
    <property type="entry name" value="GCL_type2/YbdK_subfam"/>
</dbReference>
<dbReference type="STRING" id="1117647.M5M_15755"/>
<keyword evidence="1" id="KW-0436">Ligase</keyword>